<dbReference type="PANTHER" id="PTHR33397:SF5">
    <property type="entry name" value="RNASE YUTE-RELATED"/>
    <property type="match status" value="1"/>
</dbReference>
<evidence type="ECO:0000256" key="2">
    <source>
        <dbReference type="ARBA" id="ARBA00022649"/>
    </source>
</evidence>
<evidence type="ECO:0000256" key="3">
    <source>
        <dbReference type="ARBA" id="ARBA00022722"/>
    </source>
</evidence>
<evidence type="ECO:0000313" key="7">
    <source>
        <dbReference type="Proteomes" id="UP000057043"/>
    </source>
</evidence>
<accession>A0A101FRT3</accession>
<keyword evidence="4" id="KW-0378">Hydrolase</keyword>
<dbReference type="InterPro" id="IPR037038">
    <property type="entry name" value="HepT-like_sf"/>
</dbReference>
<organism evidence="6 7">
    <name type="scientific">Methanothrix harundinacea</name>
    <dbReference type="NCBI Taxonomy" id="301375"/>
    <lineage>
        <taxon>Archaea</taxon>
        <taxon>Methanobacteriati</taxon>
        <taxon>Methanobacteriota</taxon>
        <taxon>Stenosarchaea group</taxon>
        <taxon>Methanomicrobia</taxon>
        <taxon>Methanotrichales</taxon>
        <taxon>Methanotrichaceae</taxon>
        <taxon>Methanothrix</taxon>
    </lineage>
</organism>
<comment type="similarity">
    <text evidence="5">Belongs to the HepT RNase toxin family.</text>
</comment>
<evidence type="ECO:0000256" key="5">
    <source>
        <dbReference type="ARBA" id="ARBA00024207"/>
    </source>
</evidence>
<protein>
    <recommendedName>
        <fullName evidence="8">DUF86 domain-containing protein</fullName>
    </recommendedName>
</protein>
<evidence type="ECO:0000313" key="6">
    <source>
        <dbReference type="EMBL" id="KUK43263.1"/>
    </source>
</evidence>
<evidence type="ECO:0000256" key="4">
    <source>
        <dbReference type="ARBA" id="ARBA00022801"/>
    </source>
</evidence>
<reference evidence="6 7" key="1">
    <citation type="journal article" date="2015" name="MBio">
        <title>Genome-Resolved Metagenomic Analysis Reveals Roles for Candidate Phyla and Other Microbial Community Members in Biogeochemical Transformations in Oil Reservoirs.</title>
        <authorList>
            <person name="Hu P."/>
            <person name="Tom L."/>
            <person name="Singh A."/>
            <person name="Thomas B.C."/>
            <person name="Baker B.J."/>
            <person name="Piceno Y.M."/>
            <person name="Andersen G.L."/>
            <person name="Banfield J.F."/>
        </authorList>
    </citation>
    <scope>NUCLEOTIDE SEQUENCE [LARGE SCALE GENOMIC DNA]</scope>
    <source>
        <strain evidence="6">57_489</strain>
    </source>
</reference>
<evidence type="ECO:0000256" key="1">
    <source>
        <dbReference type="ARBA" id="ARBA00022553"/>
    </source>
</evidence>
<dbReference type="Pfam" id="PF01934">
    <property type="entry name" value="HepT-like"/>
    <property type="match status" value="1"/>
</dbReference>
<dbReference type="InterPro" id="IPR052379">
    <property type="entry name" value="Type_VII_TA_RNase"/>
</dbReference>
<dbReference type="PATRIC" id="fig|301375.7.peg.1836"/>
<dbReference type="GO" id="GO:0004540">
    <property type="term" value="F:RNA nuclease activity"/>
    <property type="evidence" value="ECO:0007669"/>
    <property type="project" value="InterPro"/>
</dbReference>
<dbReference type="Proteomes" id="UP000057043">
    <property type="component" value="Unassembled WGS sequence"/>
</dbReference>
<keyword evidence="3" id="KW-0540">Nuclease</keyword>
<dbReference type="GO" id="GO:0110001">
    <property type="term" value="C:toxin-antitoxin complex"/>
    <property type="evidence" value="ECO:0007669"/>
    <property type="project" value="InterPro"/>
</dbReference>
<gene>
    <name evidence="6" type="ORF">XD72_2364</name>
</gene>
<proteinExistence type="inferred from homology"/>
<comment type="caution">
    <text evidence="6">The sequence shown here is derived from an EMBL/GenBank/DDBJ whole genome shotgun (WGS) entry which is preliminary data.</text>
</comment>
<dbReference type="NCBIfam" id="NF047751">
    <property type="entry name" value="HepT_toxin"/>
    <property type="match status" value="1"/>
</dbReference>
<dbReference type="AlphaFoldDB" id="A0A101FRT3"/>
<dbReference type="EMBL" id="LGFT01000096">
    <property type="protein sequence ID" value="KUK43263.1"/>
    <property type="molecule type" value="Genomic_DNA"/>
</dbReference>
<dbReference type="PANTHER" id="PTHR33397">
    <property type="entry name" value="UPF0331 PROTEIN YUTE"/>
    <property type="match status" value="1"/>
</dbReference>
<keyword evidence="2" id="KW-1277">Toxin-antitoxin system</keyword>
<name>A0A101FRT3_9EURY</name>
<keyword evidence="1" id="KW-0597">Phosphoprotein</keyword>
<evidence type="ECO:0008006" key="8">
    <source>
        <dbReference type="Google" id="ProtNLM"/>
    </source>
</evidence>
<sequence>MLDRERILTTIDELEGYQRELVQIAPGSIDEYQRIEKKRACERLLQISIETVIDISFLLVKGLRLGLPAEEDDLFEKLVGAGIISQSTKETAKRMKGFRNILVHRYGDIDDGIVYEMATERREDFEAFKKEVLEELSEEDAPVKRRRM</sequence>
<dbReference type="InterPro" id="IPR008201">
    <property type="entry name" value="HepT-like"/>
</dbReference>
<dbReference type="GO" id="GO:0016787">
    <property type="term" value="F:hydrolase activity"/>
    <property type="evidence" value="ECO:0007669"/>
    <property type="project" value="UniProtKB-KW"/>
</dbReference>
<dbReference type="Gene3D" id="1.20.120.580">
    <property type="entry name" value="bsu32300-like"/>
    <property type="match status" value="1"/>
</dbReference>